<evidence type="ECO:0000313" key="3">
    <source>
        <dbReference type="EMBL" id="KAK9154590.1"/>
    </source>
</evidence>
<dbReference type="InterPro" id="IPR032675">
    <property type="entry name" value="LRR_dom_sf"/>
</dbReference>
<protein>
    <recommendedName>
        <fullName evidence="2">Disease resistance R13L4/SHOC-2-like LRR domain-containing protein</fullName>
    </recommendedName>
</protein>
<feature type="domain" description="Disease resistance R13L4/SHOC-2-like LRR" evidence="2">
    <location>
        <begin position="155"/>
        <end position="269"/>
    </location>
</feature>
<reference evidence="3 4" key="1">
    <citation type="submission" date="2024-01" db="EMBL/GenBank/DDBJ databases">
        <title>Genome assemblies of Stephania.</title>
        <authorList>
            <person name="Yang L."/>
        </authorList>
    </citation>
    <scope>NUCLEOTIDE SEQUENCE [LARGE SCALE GENOMIC DNA]</scope>
    <source>
        <strain evidence="3">QJT</strain>
        <tissue evidence="3">Leaf</tissue>
    </source>
</reference>
<evidence type="ECO:0000259" key="2">
    <source>
        <dbReference type="Pfam" id="PF23598"/>
    </source>
</evidence>
<dbReference type="PANTHER" id="PTHR47186:SF3">
    <property type="entry name" value="OS09G0267800 PROTEIN"/>
    <property type="match status" value="1"/>
</dbReference>
<comment type="caution">
    <text evidence="3">The sequence shown here is derived from an EMBL/GenBank/DDBJ whole genome shotgun (WGS) entry which is preliminary data.</text>
</comment>
<evidence type="ECO:0000256" key="1">
    <source>
        <dbReference type="ARBA" id="ARBA00022737"/>
    </source>
</evidence>
<sequence>MQGVVATELPSLRRSTKEKVLSALSSPWTCFKSVGFHHEIAHKIIDIRKRMDFIEEEKKKFQLIQSRGSKDDDGVELLVVEKKERDMTTSVIDETAIFGRDFDRDVIKSKLLMIGENSIQKGMKSEIFVVEMSLVDQLDHNRVRHLTVPYTDGKNTALLTISDAKKLRTLKMNSEFTREMFDVDKIFHHLRFLRVLDLEALNLKELTVEVGNLKHLRYFKLVGRNLVKIPETLCNLGNLLSFLLIGSYDLRELPRGMGKMTSLRHLEFAGCWHVNSLFSPFEQSSSLHKFDEFDDFIVNNINAGSEHKLWWSNRLKNGLKNQANLKCTGGNVRIAFPNLKELRIVGILSLEEWRLVADTVDLMPQLRKLYLKRCNKALVFPPFGKLKFLQVLEIDGNMLMERIGPEILGIPYGTVDKEPTSVTSFPRLEYLRLENMEKVEHWTFPVDQDPNSIMPHLRELIVAHFHMLRVLPALGILKSLEKLELNSLDLVQQLGKEFMGLSEDNNLTSRVGSVKPSTTMKTLFPSLTSLTLCRLIWLGEWEFPSEEQDVEIMPCLNDLLISDCLTLRELPPLGRLKSLESLVLSKLYTIKHVGLQFWGVHTGHRNKSDEGESVSAVAFPMLRRLEFCDFPMWEEWNMLPRLRRPNRKRKGCNVVEREDISITMPCLEHLLIVSCPRLKEIPLNISSGTRWKLEIRKCYELRIANTEGMVNLQELEVDGESIDLTD</sequence>
<keyword evidence="1" id="KW-0677">Repeat</keyword>
<keyword evidence="4" id="KW-1185">Reference proteome</keyword>
<dbReference type="PANTHER" id="PTHR47186">
    <property type="entry name" value="LEUCINE-RICH REPEAT-CONTAINING PROTEIN 57"/>
    <property type="match status" value="1"/>
</dbReference>
<dbReference type="Pfam" id="PF23598">
    <property type="entry name" value="LRR_14"/>
    <property type="match status" value="1"/>
</dbReference>
<dbReference type="InterPro" id="IPR055414">
    <property type="entry name" value="LRR_R13L4/SHOC2-like"/>
</dbReference>
<evidence type="ECO:0000313" key="4">
    <source>
        <dbReference type="Proteomes" id="UP001417504"/>
    </source>
</evidence>
<dbReference type="Gene3D" id="3.80.10.10">
    <property type="entry name" value="Ribonuclease Inhibitor"/>
    <property type="match status" value="2"/>
</dbReference>
<dbReference type="SUPFAM" id="SSF52058">
    <property type="entry name" value="L domain-like"/>
    <property type="match status" value="1"/>
</dbReference>
<dbReference type="AlphaFoldDB" id="A0AAP0KNR6"/>
<organism evidence="3 4">
    <name type="scientific">Stephania japonica</name>
    <dbReference type="NCBI Taxonomy" id="461633"/>
    <lineage>
        <taxon>Eukaryota</taxon>
        <taxon>Viridiplantae</taxon>
        <taxon>Streptophyta</taxon>
        <taxon>Embryophyta</taxon>
        <taxon>Tracheophyta</taxon>
        <taxon>Spermatophyta</taxon>
        <taxon>Magnoliopsida</taxon>
        <taxon>Ranunculales</taxon>
        <taxon>Menispermaceae</taxon>
        <taxon>Menispermoideae</taxon>
        <taxon>Cissampelideae</taxon>
        <taxon>Stephania</taxon>
    </lineage>
</organism>
<proteinExistence type="predicted"/>
<dbReference type="Proteomes" id="UP001417504">
    <property type="component" value="Unassembled WGS sequence"/>
</dbReference>
<gene>
    <name evidence="3" type="ORF">Sjap_002070</name>
</gene>
<name>A0AAP0KNR6_9MAGN</name>
<dbReference type="EMBL" id="JBBNAE010000001">
    <property type="protein sequence ID" value="KAK9154590.1"/>
    <property type="molecule type" value="Genomic_DNA"/>
</dbReference>
<accession>A0AAP0KNR6</accession>